<evidence type="ECO:0000313" key="1">
    <source>
        <dbReference type="EMBL" id="KAA0593132.1"/>
    </source>
</evidence>
<proteinExistence type="predicted"/>
<evidence type="ECO:0000313" key="2">
    <source>
        <dbReference type="Proteomes" id="UP000324927"/>
    </source>
</evidence>
<organism evidence="1 2">
    <name type="scientific">Azospirillum lipoferum</name>
    <dbReference type="NCBI Taxonomy" id="193"/>
    <lineage>
        <taxon>Bacteria</taxon>
        <taxon>Pseudomonadati</taxon>
        <taxon>Pseudomonadota</taxon>
        <taxon>Alphaproteobacteria</taxon>
        <taxon>Rhodospirillales</taxon>
        <taxon>Azospirillaceae</taxon>
        <taxon>Azospirillum</taxon>
    </lineage>
</organism>
<keyword evidence="2" id="KW-1185">Reference proteome</keyword>
<gene>
    <name evidence="1" type="ORF">FZ942_24645</name>
</gene>
<sequence>MTTPEFGGYLKTQKLPDARGVERVAVGIGEDITLGEILVLRTLGNDMPRVIAVTVPGIPGEEVVATIYRLRSRGLVAIKKQCGSAFQYQGLLEDDPDNFVTITQPGRNLLAELDTSGK</sequence>
<protein>
    <submittedName>
        <fullName evidence="1">Uncharacterized protein</fullName>
    </submittedName>
</protein>
<reference evidence="1 2" key="1">
    <citation type="submission" date="2019-08" db="EMBL/GenBank/DDBJ databases">
        <authorList>
            <person name="Grouzdev D."/>
            <person name="Tikhonova E."/>
            <person name="Kravchenko I."/>
        </authorList>
    </citation>
    <scope>NUCLEOTIDE SEQUENCE [LARGE SCALE GENOMIC DNA]</scope>
    <source>
        <strain evidence="1 2">59b</strain>
    </source>
</reference>
<dbReference type="Proteomes" id="UP000324927">
    <property type="component" value="Unassembled WGS sequence"/>
</dbReference>
<comment type="caution">
    <text evidence="1">The sequence shown here is derived from an EMBL/GenBank/DDBJ whole genome shotgun (WGS) entry which is preliminary data.</text>
</comment>
<accession>A0A5A9GHC3</accession>
<dbReference type="RefSeq" id="WP_149233730.1">
    <property type="nucleotide sequence ID" value="NZ_JALJXJ010000013.1"/>
</dbReference>
<dbReference type="EMBL" id="VTTN01000012">
    <property type="protein sequence ID" value="KAA0593132.1"/>
    <property type="molecule type" value="Genomic_DNA"/>
</dbReference>
<name>A0A5A9GHC3_AZOLI</name>
<dbReference type="AlphaFoldDB" id="A0A5A9GHC3"/>